<feature type="compositionally biased region" description="Polar residues" evidence="1">
    <location>
        <begin position="194"/>
        <end position="207"/>
    </location>
</feature>
<proteinExistence type="predicted"/>
<feature type="compositionally biased region" description="Basic and acidic residues" evidence="1">
    <location>
        <begin position="1139"/>
        <end position="1151"/>
    </location>
</feature>
<feature type="region of interest" description="Disordered" evidence="1">
    <location>
        <begin position="1043"/>
        <end position="1162"/>
    </location>
</feature>
<accession>A0A8C5KPX9</accession>
<dbReference type="GO" id="GO:0045944">
    <property type="term" value="P:positive regulation of transcription by RNA polymerase II"/>
    <property type="evidence" value="ECO:0007669"/>
    <property type="project" value="Ensembl"/>
</dbReference>
<dbReference type="OMA" id="PHLAMTE"/>
<feature type="region of interest" description="Disordered" evidence="1">
    <location>
        <begin position="482"/>
        <end position="522"/>
    </location>
</feature>
<feature type="region of interest" description="Disordered" evidence="1">
    <location>
        <begin position="183"/>
        <end position="207"/>
    </location>
</feature>
<evidence type="ECO:0000256" key="1">
    <source>
        <dbReference type="SAM" id="MobiDB-lite"/>
    </source>
</evidence>
<dbReference type="GO" id="GO:0001650">
    <property type="term" value="C:fibrillar center"/>
    <property type="evidence" value="ECO:0007669"/>
    <property type="project" value="Ensembl"/>
</dbReference>
<dbReference type="GO" id="GO:0050727">
    <property type="term" value="P:regulation of inflammatory response"/>
    <property type="evidence" value="ECO:0007669"/>
    <property type="project" value="Ensembl"/>
</dbReference>
<reference evidence="3" key="2">
    <citation type="submission" date="2025-09" db="UniProtKB">
        <authorList>
            <consortium name="Ensembl"/>
        </authorList>
    </citation>
    <scope>IDENTIFICATION</scope>
</reference>
<dbReference type="GO" id="GO:0021849">
    <property type="term" value="P:neuroblast division in subventricular zone"/>
    <property type="evidence" value="ECO:0007669"/>
    <property type="project" value="Ensembl"/>
</dbReference>
<feature type="compositionally biased region" description="Polar residues" evidence="1">
    <location>
        <begin position="693"/>
        <end position="704"/>
    </location>
</feature>
<dbReference type="Ensembl" id="ENSJJAT00000018510.1">
    <property type="protein sequence ID" value="ENSJJAP00000012028.1"/>
    <property type="gene ID" value="ENSJJAG00000015182.1"/>
</dbReference>
<feature type="compositionally biased region" description="Polar residues" evidence="1">
    <location>
        <begin position="247"/>
        <end position="274"/>
    </location>
</feature>
<name>A0A8C5KPX9_JACJA</name>
<feature type="compositionally biased region" description="Basic and acidic residues" evidence="1">
    <location>
        <begin position="56"/>
        <end position="73"/>
    </location>
</feature>
<feature type="region of interest" description="Disordered" evidence="1">
    <location>
        <begin position="691"/>
        <end position="718"/>
    </location>
</feature>
<dbReference type="GO" id="GO:0005874">
    <property type="term" value="C:microtubule"/>
    <property type="evidence" value="ECO:0007669"/>
    <property type="project" value="Ensembl"/>
</dbReference>
<feature type="region of interest" description="Disordered" evidence="1">
    <location>
        <begin position="827"/>
        <end position="850"/>
    </location>
</feature>
<feature type="compositionally biased region" description="Polar residues" evidence="1">
    <location>
        <begin position="1057"/>
        <end position="1070"/>
    </location>
</feature>
<evidence type="ECO:0000313" key="3">
    <source>
        <dbReference type="Ensembl" id="ENSJJAP00000012028.1"/>
    </source>
</evidence>
<feature type="region of interest" description="Disordered" evidence="1">
    <location>
        <begin position="752"/>
        <end position="799"/>
    </location>
</feature>
<feature type="compositionally biased region" description="Low complexity" evidence="1">
    <location>
        <begin position="1111"/>
        <end position="1126"/>
    </location>
</feature>
<feature type="compositionally biased region" description="Polar residues" evidence="1">
    <location>
        <begin position="146"/>
        <end position="157"/>
    </location>
</feature>
<feature type="compositionally biased region" description="Low complexity" evidence="1">
    <location>
        <begin position="1094"/>
        <end position="1104"/>
    </location>
</feature>
<feature type="compositionally biased region" description="Polar residues" evidence="1">
    <location>
        <begin position="1187"/>
        <end position="1212"/>
    </location>
</feature>
<dbReference type="GO" id="GO:0005813">
    <property type="term" value="C:centrosome"/>
    <property type="evidence" value="ECO:0007669"/>
    <property type="project" value="Ensembl"/>
</dbReference>
<feature type="compositionally biased region" description="Pro residues" evidence="1">
    <location>
        <begin position="504"/>
        <end position="519"/>
    </location>
</feature>
<feature type="region of interest" description="Disordered" evidence="1">
    <location>
        <begin position="1185"/>
        <end position="1216"/>
    </location>
</feature>
<feature type="region of interest" description="Disordered" evidence="1">
    <location>
        <begin position="140"/>
        <end position="170"/>
    </location>
</feature>
<feature type="compositionally biased region" description="Polar residues" evidence="1">
    <location>
        <begin position="1241"/>
        <end position="1257"/>
    </location>
</feature>
<feature type="compositionally biased region" description="Low complexity" evidence="1">
    <location>
        <begin position="990"/>
        <end position="1009"/>
    </location>
</feature>
<feature type="region of interest" description="Disordered" evidence="1">
    <location>
        <begin position="1234"/>
        <end position="1269"/>
    </location>
</feature>
<evidence type="ECO:0000313" key="4">
    <source>
        <dbReference type="Proteomes" id="UP000694385"/>
    </source>
</evidence>
<feature type="region of interest" description="Disordered" evidence="1">
    <location>
        <begin position="987"/>
        <end position="1021"/>
    </location>
</feature>
<feature type="compositionally biased region" description="Acidic residues" evidence="1">
    <location>
        <begin position="106"/>
        <end position="122"/>
    </location>
</feature>
<feature type="region of interest" description="Disordered" evidence="1">
    <location>
        <begin position="938"/>
        <end position="959"/>
    </location>
</feature>
<feature type="compositionally biased region" description="Polar residues" evidence="1">
    <location>
        <begin position="830"/>
        <end position="845"/>
    </location>
</feature>
<keyword evidence="4" id="KW-1185">Reference proteome</keyword>
<dbReference type="GeneTree" id="ENSGT00940000154254"/>
<dbReference type="Proteomes" id="UP000694385">
    <property type="component" value="Unassembled WGS sequence"/>
</dbReference>
<feature type="compositionally biased region" description="Polar residues" evidence="1">
    <location>
        <begin position="291"/>
        <end position="300"/>
    </location>
</feature>
<dbReference type="GO" id="GO:0005654">
    <property type="term" value="C:nucleoplasm"/>
    <property type="evidence" value="ECO:0007669"/>
    <property type="project" value="Ensembl"/>
</dbReference>
<dbReference type="GO" id="GO:0001837">
    <property type="term" value="P:epithelial to mesenchymal transition"/>
    <property type="evidence" value="ECO:0007669"/>
    <property type="project" value="Ensembl"/>
</dbReference>
<feature type="compositionally biased region" description="Polar residues" evidence="1">
    <location>
        <begin position="941"/>
        <end position="954"/>
    </location>
</feature>
<organism evidence="3 4">
    <name type="scientific">Jaculus jaculus</name>
    <name type="common">Lesser Egyptian jerboa</name>
    <dbReference type="NCBI Taxonomy" id="51337"/>
    <lineage>
        <taxon>Eukaryota</taxon>
        <taxon>Metazoa</taxon>
        <taxon>Chordata</taxon>
        <taxon>Craniata</taxon>
        <taxon>Vertebrata</taxon>
        <taxon>Euteleostomi</taxon>
        <taxon>Mammalia</taxon>
        <taxon>Eutheria</taxon>
        <taxon>Euarchontoglires</taxon>
        <taxon>Glires</taxon>
        <taxon>Rodentia</taxon>
        <taxon>Myomorpha</taxon>
        <taxon>Dipodoidea</taxon>
        <taxon>Dipodidae</taxon>
        <taxon>Dipodinae</taxon>
        <taxon>Jaculus</taxon>
    </lineage>
</organism>
<dbReference type="GO" id="GO:0060234">
    <property type="term" value="P:neuroblast delamination"/>
    <property type="evidence" value="ECO:0007669"/>
    <property type="project" value="Ensembl"/>
</dbReference>
<feature type="domain" description="AKNA" evidence="2">
    <location>
        <begin position="576"/>
        <end position="673"/>
    </location>
</feature>
<feature type="region of interest" description="Disordered" evidence="1">
    <location>
        <begin position="247"/>
        <end position="370"/>
    </location>
</feature>
<dbReference type="GO" id="GO:0005814">
    <property type="term" value="C:centriole"/>
    <property type="evidence" value="ECO:0007669"/>
    <property type="project" value="Ensembl"/>
</dbReference>
<dbReference type="PANTHER" id="PTHR21510:SF15">
    <property type="entry name" value="MICROTUBULE ORGANIZATION PROTEIN AKNA"/>
    <property type="match status" value="1"/>
</dbReference>
<dbReference type="PANTHER" id="PTHR21510">
    <property type="entry name" value="AKNA DOMAIN-CONTAINING PROTEIN"/>
    <property type="match status" value="1"/>
</dbReference>
<gene>
    <name evidence="3" type="primary">Akna</name>
</gene>
<sequence>MASSGTEMHWARSGLGKGPRRRRWAWTKDQDGEGNSPGGWRDEQPLPEATSPELLEDFRRTQQQEWNPDKQESEGSSGEETEADDVRSPEGSTQPLPWPPGHDEQLDLTELDEDPGNLEVEEAGEKCQGLYCEDQRGFNTKAVGQGRTSGRVTSDKQASGHRLSEHPEIQPSIELSVARTWSSGTVSLGHPSDSLDSTSDGETDVLQPTTVAEALPKSLHHHVLCPDDRTGGSVARAIPAEFQNSLATSAQNPQRTAGTWGQQTTSLPSSQPEDQTWKPIKASPKPLPSRFTGSTTSLSPQLKPAQKVRSQHKRGSILASHSSSDVPKYGQGRLNYPLPDLSKVGPRVKFPKDESYRPPKSRGHSREVPAGPLIFKSPAEIVREVLLSSGEASLATDPLHTHPVTRVPQEFQTPEQATELVHQLQEDYHKLLTKYAEAENTIDQLRLGAKVNLYWDPPQPSQSAHAGMVSQGTKVFSFTIPQPQSAERWSGPPQDPRASKATGWPPPQGAMSPSSPPSMPTSGWVPEHQGIVTDLPSTGWTQVLASQASQLLSKVESFEQLVQAGHLPPQDQLKGFRRLRAAHTALEEGYLRACQDRHRAPQLATSKGTPGTLNPCRELEAEIFRLGVHLEDLQELMDQTPQEAELCGSDPSPDSFLATPFPHQSVHLPVPLGPAASPASTIATAANTPASTCTMPVNEETSPCGSEVEGSPWDLPTPLRDRGLQVEQDFHGLLERYLSMKSLPEALKVEEDNNHRGLVEGDGAASSPGKTEAPRAPSGQCPALAEESHRTPVQEDVEQVVSVKPPSVQTSMASDRCMPCLGKAEAGLQGTKSPASHQSSMTSLEGSGPSEHVPCKALVQAGGSHVEEPWMASPETDSGFVGSETSRVSPLTQTPEHRLSHFSSPGTSARCFTASAPHDRTSHPKARGPVVSRRAIKPNIPRSQAQRHLSSLGSPLQPGTHRSCPELCCCSLAPSLEFEGQSRISEQLRPGRASGPALASAPASSPVPHRSAESTPDLLLTKTERDKAIRELQAEVSRLRLQLEDSLHRPPAGSPTRLASTFDPPTQSPHQPEASLAKWHSQYGSKSTERLSREPAGAKPAGPAGRRRSRSSSVPREVPRLSLSLESELHSPRLTSENKTTENHPREEGEGMRAAGGLRQRDRVSFRGQYTGQEYHALAPKAVLKDSGSTSCPHCQPTSIRDTGKRVNTTRNPLGPAATDTLRCHLCGHIGSHAEAEGPSPATSGRNKATLATPNPKQKSRRASSPAQPPPGLWYLAAAPPALAPPALAYISSVPVMPYPPATVYYATPAPTSAATASSRPGPRQQSSAQLGLDELEELHEALSQAVRAAEDVRSTTRHMSRSLSADLRHARGLRGSCLF</sequence>
<feature type="region of interest" description="Disordered" evidence="1">
    <location>
        <begin position="1"/>
        <end position="122"/>
    </location>
</feature>
<reference evidence="3" key="1">
    <citation type="submission" date="2025-08" db="UniProtKB">
        <authorList>
            <consortium name="Ensembl"/>
        </authorList>
    </citation>
    <scope>IDENTIFICATION</scope>
</reference>
<evidence type="ECO:0000259" key="2">
    <source>
        <dbReference type="Pfam" id="PF12443"/>
    </source>
</evidence>
<dbReference type="GO" id="GO:0005829">
    <property type="term" value="C:cytosol"/>
    <property type="evidence" value="ECO:0007669"/>
    <property type="project" value="Ensembl"/>
</dbReference>
<feature type="region of interest" description="Disordered" evidence="1">
    <location>
        <begin position="873"/>
        <end position="908"/>
    </location>
</feature>
<dbReference type="InterPro" id="IPR022150">
    <property type="entry name" value="AKNA_dom"/>
</dbReference>
<dbReference type="InterPro" id="IPR052655">
    <property type="entry name" value="AKNA_Centrosome-Trans_reg"/>
</dbReference>
<feature type="compositionally biased region" description="Polar residues" evidence="1">
    <location>
        <begin position="883"/>
        <end position="894"/>
    </location>
</feature>
<dbReference type="Pfam" id="PF12443">
    <property type="entry name" value="AKNA"/>
    <property type="match status" value="1"/>
</dbReference>
<protein>
    <submittedName>
        <fullName evidence="3">AT-hook transcription factor</fullName>
    </submittedName>
</protein>